<evidence type="ECO:0000256" key="2">
    <source>
        <dbReference type="ARBA" id="ARBA00022741"/>
    </source>
</evidence>
<dbReference type="InterPro" id="IPR027417">
    <property type="entry name" value="P-loop_NTPase"/>
</dbReference>
<dbReference type="PROSITE" id="PS50893">
    <property type="entry name" value="ABC_TRANSPORTER_2"/>
    <property type="match status" value="1"/>
</dbReference>
<dbReference type="OrthoDB" id="9804819at2"/>
<evidence type="ECO:0000313" key="6">
    <source>
        <dbReference type="Proteomes" id="UP000240904"/>
    </source>
</evidence>
<dbReference type="AlphaFoldDB" id="A0A2T3N171"/>
<sequence length="285" mass="31776">MDILIKAEKLGKSYRQQQALANISFELKAGQILGLLGHNGAGKSTLIKSLLGAHDYDGELAIFGLSPKKDRALIVEDLAYISDVAVLPEWMKVSQLLKYMSGVHPNFELERMRAFLNKTDIKSSSKIGSLSKGMKVQLHLAVVMSTDAKVLILDEPTLGLDLIYRDTFYRYLMEWFHDGDRALIIASHEVSEVEHLLSDVLILRKGEMVLQAPLEQVEAQYTQLTVEQHNLAQAQALKPIYQKSGLGLHSLLFENVSREALMPHGKISQPGLAEIFIAKQQEASK</sequence>
<reference evidence="5 6" key="1">
    <citation type="submission" date="2018-03" db="EMBL/GenBank/DDBJ databases">
        <title>Whole genome sequencing of Histamine producing bacteria.</title>
        <authorList>
            <person name="Butler K."/>
        </authorList>
    </citation>
    <scope>NUCLEOTIDE SEQUENCE [LARGE SCALE GENOMIC DNA]</scope>
    <source>
        <strain evidence="5 6">DSM 16190</strain>
    </source>
</reference>
<keyword evidence="6" id="KW-1185">Reference proteome</keyword>
<dbReference type="InterPro" id="IPR003439">
    <property type="entry name" value="ABC_transporter-like_ATP-bd"/>
</dbReference>
<dbReference type="Proteomes" id="UP000240904">
    <property type="component" value="Unassembled WGS sequence"/>
</dbReference>
<evidence type="ECO:0000259" key="4">
    <source>
        <dbReference type="PROSITE" id="PS50893"/>
    </source>
</evidence>
<keyword evidence="3 5" id="KW-0067">ATP-binding</keyword>
<dbReference type="InterPro" id="IPR003593">
    <property type="entry name" value="AAA+_ATPase"/>
</dbReference>
<organism evidence="5 6">
    <name type="scientific">Photobacterium lipolyticum</name>
    <dbReference type="NCBI Taxonomy" id="266810"/>
    <lineage>
        <taxon>Bacteria</taxon>
        <taxon>Pseudomonadati</taxon>
        <taxon>Pseudomonadota</taxon>
        <taxon>Gammaproteobacteria</taxon>
        <taxon>Vibrionales</taxon>
        <taxon>Vibrionaceae</taxon>
        <taxon>Photobacterium</taxon>
    </lineage>
</organism>
<dbReference type="RefSeq" id="WP_107282426.1">
    <property type="nucleotide sequence ID" value="NZ_PYMC01000003.1"/>
</dbReference>
<dbReference type="SUPFAM" id="SSF52540">
    <property type="entry name" value="P-loop containing nucleoside triphosphate hydrolases"/>
    <property type="match status" value="1"/>
</dbReference>
<proteinExistence type="predicted"/>
<name>A0A2T3N171_9GAMM</name>
<dbReference type="CDD" id="cd03230">
    <property type="entry name" value="ABC_DR_subfamily_A"/>
    <property type="match status" value="1"/>
</dbReference>
<dbReference type="GO" id="GO:0005524">
    <property type="term" value="F:ATP binding"/>
    <property type="evidence" value="ECO:0007669"/>
    <property type="project" value="UniProtKB-KW"/>
</dbReference>
<keyword evidence="2" id="KW-0547">Nucleotide-binding</keyword>
<comment type="caution">
    <text evidence="5">The sequence shown here is derived from an EMBL/GenBank/DDBJ whole genome shotgun (WGS) entry which is preliminary data.</text>
</comment>
<protein>
    <submittedName>
        <fullName evidence="5">Multidrug ABC transporter ATP-binding protein</fullName>
    </submittedName>
</protein>
<keyword evidence="1" id="KW-0813">Transport</keyword>
<dbReference type="SMART" id="SM00382">
    <property type="entry name" value="AAA"/>
    <property type="match status" value="1"/>
</dbReference>
<dbReference type="InterPro" id="IPR051782">
    <property type="entry name" value="ABC_Transporter_VariousFunc"/>
</dbReference>
<evidence type="ECO:0000256" key="3">
    <source>
        <dbReference type="ARBA" id="ARBA00022840"/>
    </source>
</evidence>
<dbReference type="GO" id="GO:0016887">
    <property type="term" value="F:ATP hydrolysis activity"/>
    <property type="evidence" value="ECO:0007669"/>
    <property type="project" value="InterPro"/>
</dbReference>
<evidence type="ECO:0000256" key="1">
    <source>
        <dbReference type="ARBA" id="ARBA00022448"/>
    </source>
</evidence>
<gene>
    <name evidence="5" type="ORF">C9I89_05895</name>
</gene>
<dbReference type="Gene3D" id="3.40.50.300">
    <property type="entry name" value="P-loop containing nucleotide triphosphate hydrolases"/>
    <property type="match status" value="1"/>
</dbReference>
<dbReference type="Pfam" id="PF00005">
    <property type="entry name" value="ABC_tran"/>
    <property type="match status" value="1"/>
</dbReference>
<dbReference type="PANTHER" id="PTHR42939:SF1">
    <property type="entry name" value="ABC TRANSPORTER ATP-BINDING PROTEIN ALBC-RELATED"/>
    <property type="match status" value="1"/>
</dbReference>
<dbReference type="EMBL" id="PYMC01000003">
    <property type="protein sequence ID" value="PSW06046.1"/>
    <property type="molecule type" value="Genomic_DNA"/>
</dbReference>
<accession>A0A2T3N171</accession>
<feature type="domain" description="ABC transporter" evidence="4">
    <location>
        <begin position="5"/>
        <end position="230"/>
    </location>
</feature>
<evidence type="ECO:0000313" key="5">
    <source>
        <dbReference type="EMBL" id="PSW06046.1"/>
    </source>
</evidence>
<dbReference type="PANTHER" id="PTHR42939">
    <property type="entry name" value="ABC TRANSPORTER ATP-BINDING PROTEIN ALBC-RELATED"/>
    <property type="match status" value="1"/>
</dbReference>